<proteinExistence type="predicted"/>
<gene>
    <name evidence="2" type="ORF">J0A65_20325</name>
</gene>
<reference evidence="2 3" key="1">
    <citation type="submission" date="2021-03" db="EMBL/GenBank/DDBJ databases">
        <title>novel species isolated from a fishpond in China.</title>
        <authorList>
            <person name="Lu H."/>
            <person name="Cai Z."/>
        </authorList>
    </citation>
    <scope>NUCLEOTIDE SEQUENCE [LARGE SCALE GENOMIC DNA]</scope>
    <source>
        <strain evidence="2 3">Y57</strain>
    </source>
</reference>
<evidence type="ECO:0000313" key="2">
    <source>
        <dbReference type="EMBL" id="MBN7822223.1"/>
    </source>
</evidence>
<protein>
    <submittedName>
        <fullName evidence="2">Uncharacterized protein</fullName>
    </submittedName>
</protein>
<comment type="caution">
    <text evidence="2">The sequence shown here is derived from an EMBL/GenBank/DDBJ whole genome shotgun (WGS) entry which is preliminary data.</text>
</comment>
<dbReference type="Proteomes" id="UP000663992">
    <property type="component" value="Unassembled WGS sequence"/>
</dbReference>
<name>A0ABS3CYM1_9ALTE</name>
<sequence length="151" mass="16671">MTTALFRLQAMRGKPKAKPLSAELPSEAVKPYRHKCGKPRKKPDRCAGRKTDFLDAIRKSGIKGSQPNEEIPMKPNSVEDLIRNHSKARVIKAAPADPKASNAWPSARNDRRRRRRCHGAQVREVVTAGLGNRAITNARLGFASVINGRAT</sequence>
<evidence type="ECO:0000313" key="3">
    <source>
        <dbReference type="Proteomes" id="UP000663992"/>
    </source>
</evidence>
<dbReference type="EMBL" id="JAFKCS010000036">
    <property type="protein sequence ID" value="MBN7822223.1"/>
    <property type="molecule type" value="Genomic_DNA"/>
</dbReference>
<evidence type="ECO:0000256" key="1">
    <source>
        <dbReference type="SAM" id="MobiDB-lite"/>
    </source>
</evidence>
<organism evidence="2 3">
    <name type="scientific">Bowmanella yangjiangensis</name>
    <dbReference type="NCBI Taxonomy" id="2811230"/>
    <lineage>
        <taxon>Bacteria</taxon>
        <taxon>Pseudomonadati</taxon>
        <taxon>Pseudomonadota</taxon>
        <taxon>Gammaproteobacteria</taxon>
        <taxon>Alteromonadales</taxon>
        <taxon>Alteromonadaceae</taxon>
        <taxon>Bowmanella</taxon>
    </lineage>
</organism>
<dbReference type="RefSeq" id="WP_206596171.1">
    <property type="nucleotide sequence ID" value="NZ_JAFKCS010000036.1"/>
</dbReference>
<keyword evidence="3" id="KW-1185">Reference proteome</keyword>
<feature type="region of interest" description="Disordered" evidence="1">
    <location>
        <begin position="92"/>
        <end position="116"/>
    </location>
</feature>
<accession>A0ABS3CYM1</accession>